<proteinExistence type="predicted"/>
<dbReference type="EMBL" id="MLJW01002785">
    <property type="protein sequence ID" value="OIQ73665.1"/>
    <property type="molecule type" value="Genomic_DNA"/>
</dbReference>
<accession>A0A1J5PQ91</accession>
<comment type="caution">
    <text evidence="1">The sequence shown here is derived from an EMBL/GenBank/DDBJ whole genome shotgun (WGS) entry which is preliminary data.</text>
</comment>
<organism evidence="1">
    <name type="scientific">mine drainage metagenome</name>
    <dbReference type="NCBI Taxonomy" id="410659"/>
    <lineage>
        <taxon>unclassified sequences</taxon>
        <taxon>metagenomes</taxon>
        <taxon>ecological metagenomes</taxon>
    </lineage>
</organism>
<name>A0A1J5PQ91_9ZZZZ</name>
<evidence type="ECO:0000313" key="1">
    <source>
        <dbReference type="EMBL" id="OIQ73665.1"/>
    </source>
</evidence>
<reference evidence="1" key="1">
    <citation type="submission" date="2016-10" db="EMBL/GenBank/DDBJ databases">
        <title>Sequence of Gallionella enrichment culture.</title>
        <authorList>
            <person name="Poehlein A."/>
            <person name="Muehling M."/>
            <person name="Daniel R."/>
        </authorList>
    </citation>
    <scope>NUCLEOTIDE SEQUENCE</scope>
</reference>
<gene>
    <name evidence="1" type="ORF">GALL_446940</name>
</gene>
<dbReference type="AlphaFoldDB" id="A0A1J5PQ91"/>
<protein>
    <submittedName>
        <fullName evidence="1">Uncharacterized protein</fullName>
    </submittedName>
</protein>
<sequence>MTENQDLIKKICEKSYKPLQEASIAGSEQYRSYTIDCDKLEDFDDVNIYIDKQYKEMFDELISFACPIVYWFEIISPVSTEAIVKAISKYKGRTIRKAIPAIHKNPNHGTTVLYVGKVMKGFAGRVVTHLGYYKVTRTQGLQLFHWSKELKLILKLHVYSFKKELAPMMIVIERGVADELKPLLGKHR</sequence>